<proteinExistence type="predicted"/>
<keyword evidence="3 5" id="KW-1133">Transmembrane helix</keyword>
<feature type="transmembrane region" description="Helical" evidence="5">
    <location>
        <begin position="29"/>
        <end position="49"/>
    </location>
</feature>
<name>A0AAV9GSR0_9PEZI</name>
<protein>
    <recommendedName>
        <fullName evidence="8">Major facilitator superfamily (MFS) profile domain-containing protein</fullName>
    </recommendedName>
</protein>
<comment type="subcellular location">
    <subcellularLocation>
        <location evidence="1">Membrane</location>
        <topology evidence="1">Multi-pass membrane protein</topology>
    </subcellularLocation>
</comment>
<reference evidence="6" key="2">
    <citation type="submission" date="2023-05" db="EMBL/GenBank/DDBJ databases">
        <authorList>
            <consortium name="Lawrence Berkeley National Laboratory"/>
            <person name="Steindorff A."/>
            <person name="Hensen N."/>
            <person name="Bonometti L."/>
            <person name="Westerberg I."/>
            <person name="Brannstrom I.O."/>
            <person name="Guillou S."/>
            <person name="Cros-Aarteil S."/>
            <person name="Calhoun S."/>
            <person name="Haridas S."/>
            <person name="Kuo A."/>
            <person name="Mondo S."/>
            <person name="Pangilinan J."/>
            <person name="Riley R."/>
            <person name="Labutti K."/>
            <person name="Andreopoulos B."/>
            <person name="Lipzen A."/>
            <person name="Chen C."/>
            <person name="Yanf M."/>
            <person name="Daum C."/>
            <person name="Ng V."/>
            <person name="Clum A."/>
            <person name="Ohm R."/>
            <person name="Martin F."/>
            <person name="Silar P."/>
            <person name="Natvig D."/>
            <person name="Lalanne C."/>
            <person name="Gautier V."/>
            <person name="Ament-Velasquez S.L."/>
            <person name="Kruys A."/>
            <person name="Hutchinson M.I."/>
            <person name="Powell A.J."/>
            <person name="Barry K."/>
            <person name="Miller A.N."/>
            <person name="Grigoriev I.V."/>
            <person name="Debuchy R."/>
            <person name="Gladieux P."/>
            <person name="Thoren M.H."/>
            <person name="Johannesson H."/>
        </authorList>
    </citation>
    <scope>NUCLEOTIDE SEQUENCE</scope>
    <source>
        <strain evidence="6">PSN243</strain>
    </source>
</reference>
<sequence>MSGISTAKPFSNVFEANRDNSTMQGTVTAIYEIGCLFGAMFILGVGDLLGRRIAIIMGGAIMLIGVIIQVTSVVGTTPFAADCWESSRDEKKTLDRQQS</sequence>
<dbReference type="InterPro" id="IPR050360">
    <property type="entry name" value="MFS_Sugar_Transporters"/>
</dbReference>
<reference evidence="6" key="1">
    <citation type="journal article" date="2023" name="Mol. Phylogenet. Evol.">
        <title>Genome-scale phylogeny and comparative genomics of the fungal order Sordariales.</title>
        <authorList>
            <person name="Hensen N."/>
            <person name="Bonometti L."/>
            <person name="Westerberg I."/>
            <person name="Brannstrom I.O."/>
            <person name="Guillou S."/>
            <person name="Cros-Aarteil S."/>
            <person name="Calhoun S."/>
            <person name="Haridas S."/>
            <person name="Kuo A."/>
            <person name="Mondo S."/>
            <person name="Pangilinan J."/>
            <person name="Riley R."/>
            <person name="LaButti K."/>
            <person name="Andreopoulos B."/>
            <person name="Lipzen A."/>
            <person name="Chen C."/>
            <person name="Yan M."/>
            <person name="Daum C."/>
            <person name="Ng V."/>
            <person name="Clum A."/>
            <person name="Steindorff A."/>
            <person name="Ohm R.A."/>
            <person name="Martin F."/>
            <person name="Silar P."/>
            <person name="Natvig D.O."/>
            <person name="Lalanne C."/>
            <person name="Gautier V."/>
            <person name="Ament-Velasquez S.L."/>
            <person name="Kruys A."/>
            <person name="Hutchinson M.I."/>
            <person name="Powell A.J."/>
            <person name="Barry K."/>
            <person name="Miller A.N."/>
            <person name="Grigoriev I.V."/>
            <person name="Debuchy R."/>
            <person name="Gladieux P."/>
            <person name="Hiltunen Thoren M."/>
            <person name="Johannesson H."/>
        </authorList>
    </citation>
    <scope>NUCLEOTIDE SEQUENCE</scope>
    <source>
        <strain evidence="6">PSN243</strain>
    </source>
</reference>
<dbReference type="InterPro" id="IPR036259">
    <property type="entry name" value="MFS_trans_sf"/>
</dbReference>
<dbReference type="EMBL" id="MU865928">
    <property type="protein sequence ID" value="KAK4451338.1"/>
    <property type="molecule type" value="Genomic_DNA"/>
</dbReference>
<evidence type="ECO:0008006" key="8">
    <source>
        <dbReference type="Google" id="ProtNLM"/>
    </source>
</evidence>
<dbReference type="SUPFAM" id="SSF103473">
    <property type="entry name" value="MFS general substrate transporter"/>
    <property type="match status" value="1"/>
</dbReference>
<dbReference type="GO" id="GO:0005351">
    <property type="term" value="F:carbohydrate:proton symporter activity"/>
    <property type="evidence" value="ECO:0007669"/>
    <property type="project" value="TreeGrafter"/>
</dbReference>
<dbReference type="PANTHER" id="PTHR48022">
    <property type="entry name" value="PLASTIDIC GLUCOSE TRANSPORTER 4"/>
    <property type="match status" value="1"/>
</dbReference>
<evidence type="ECO:0000313" key="6">
    <source>
        <dbReference type="EMBL" id="KAK4451338.1"/>
    </source>
</evidence>
<dbReference type="GO" id="GO:0016020">
    <property type="term" value="C:membrane"/>
    <property type="evidence" value="ECO:0007669"/>
    <property type="project" value="UniProtKB-SubCell"/>
</dbReference>
<dbReference type="PANTHER" id="PTHR48022:SF69">
    <property type="entry name" value="SUGAR TRANSPORTER"/>
    <property type="match status" value="1"/>
</dbReference>
<dbReference type="GO" id="GO:0015793">
    <property type="term" value="P:glycerol transmembrane transport"/>
    <property type="evidence" value="ECO:0007669"/>
    <property type="project" value="TreeGrafter"/>
</dbReference>
<evidence type="ECO:0000256" key="1">
    <source>
        <dbReference type="ARBA" id="ARBA00004141"/>
    </source>
</evidence>
<gene>
    <name evidence="6" type="ORF">QBC34DRAFT_378194</name>
</gene>
<feature type="transmembrane region" description="Helical" evidence="5">
    <location>
        <begin position="61"/>
        <end position="81"/>
    </location>
</feature>
<dbReference type="Gene3D" id="1.20.1250.20">
    <property type="entry name" value="MFS general substrate transporter like domains"/>
    <property type="match status" value="1"/>
</dbReference>
<dbReference type="AlphaFoldDB" id="A0AAV9GSR0"/>
<evidence type="ECO:0000256" key="5">
    <source>
        <dbReference type="SAM" id="Phobius"/>
    </source>
</evidence>
<accession>A0AAV9GSR0</accession>
<comment type="caution">
    <text evidence="6">The sequence shown here is derived from an EMBL/GenBank/DDBJ whole genome shotgun (WGS) entry which is preliminary data.</text>
</comment>
<organism evidence="6 7">
    <name type="scientific">Podospora aff. communis PSN243</name>
    <dbReference type="NCBI Taxonomy" id="3040156"/>
    <lineage>
        <taxon>Eukaryota</taxon>
        <taxon>Fungi</taxon>
        <taxon>Dikarya</taxon>
        <taxon>Ascomycota</taxon>
        <taxon>Pezizomycotina</taxon>
        <taxon>Sordariomycetes</taxon>
        <taxon>Sordariomycetidae</taxon>
        <taxon>Sordariales</taxon>
        <taxon>Podosporaceae</taxon>
        <taxon>Podospora</taxon>
    </lineage>
</organism>
<dbReference type="Proteomes" id="UP001321760">
    <property type="component" value="Unassembled WGS sequence"/>
</dbReference>
<dbReference type="InterPro" id="IPR005828">
    <property type="entry name" value="MFS_sugar_transport-like"/>
</dbReference>
<dbReference type="Pfam" id="PF00083">
    <property type="entry name" value="Sugar_tr"/>
    <property type="match status" value="1"/>
</dbReference>
<evidence type="ECO:0000256" key="4">
    <source>
        <dbReference type="ARBA" id="ARBA00023136"/>
    </source>
</evidence>
<keyword evidence="4 5" id="KW-0472">Membrane</keyword>
<keyword evidence="7" id="KW-1185">Reference proteome</keyword>
<evidence type="ECO:0000256" key="2">
    <source>
        <dbReference type="ARBA" id="ARBA00022692"/>
    </source>
</evidence>
<keyword evidence="2 5" id="KW-0812">Transmembrane</keyword>
<evidence type="ECO:0000313" key="7">
    <source>
        <dbReference type="Proteomes" id="UP001321760"/>
    </source>
</evidence>
<evidence type="ECO:0000256" key="3">
    <source>
        <dbReference type="ARBA" id="ARBA00022989"/>
    </source>
</evidence>